<protein>
    <submittedName>
        <fullName evidence="2">Glycosyltransferase</fullName>
    </submittedName>
</protein>
<dbReference type="CDD" id="cd03801">
    <property type="entry name" value="GT4_PimA-like"/>
    <property type="match status" value="1"/>
</dbReference>
<dbReference type="PANTHER" id="PTHR45947:SF3">
    <property type="entry name" value="SULFOQUINOVOSYL TRANSFERASE SQD2"/>
    <property type="match status" value="1"/>
</dbReference>
<dbReference type="InterPro" id="IPR050194">
    <property type="entry name" value="Glycosyltransferase_grp1"/>
</dbReference>
<dbReference type="OrthoDB" id="9802525at2"/>
<dbReference type="SUPFAM" id="SSF53756">
    <property type="entry name" value="UDP-Glycosyltransferase/glycogen phosphorylase"/>
    <property type="match status" value="1"/>
</dbReference>
<dbReference type="AlphaFoldDB" id="A0A6B8KC49"/>
<dbReference type="InterPro" id="IPR028098">
    <property type="entry name" value="Glyco_trans_4-like_N"/>
</dbReference>
<feature type="domain" description="Glycosyltransferase subfamily 4-like N-terminal" evidence="1">
    <location>
        <begin position="61"/>
        <end position="173"/>
    </location>
</feature>
<gene>
    <name evidence="2" type="ORF">H2LOC_005755</name>
</gene>
<evidence type="ECO:0000313" key="2">
    <source>
        <dbReference type="EMBL" id="QGM45237.1"/>
    </source>
</evidence>
<sequence>MLKVAQILYSGMGGHGSVAFSLLGADQNREWRPFLGFLGIEPLSGAYAEQCRTRGISHRYFPVVAGKSWRAWGAIFAWLSDIGPEAIILHSITALLPCLIYSRSRNAPLIVVEHQSNALKSRSEWAFSFLAMLLADRIVTLTPDYDRELRRWLGPFFRPEKVRIIPNGVDVSRFSPGNGSDRRTGSIRLGMAARFTEIRRQDALIDMLSELRRREPGVDWRLSLAGDGVTREALERRAQGLGLGACVNFPGQLNEEEMIAWYSALDIYLHASEGETLSTSLLQAMASGLPIIASDAPGIGNLVAGETDCGVLVQGQSPQGFAAAVIGLVERPEAVVRLGANGRRLAEEFYSHRQMFSKYKCVIENKASGSEAGDDRPVSSDGA</sequence>
<dbReference type="PANTHER" id="PTHR45947">
    <property type="entry name" value="SULFOQUINOVOSYL TRANSFERASE SQD2"/>
    <property type="match status" value="1"/>
</dbReference>
<name>A0A6B8KC49_9HYPH</name>
<keyword evidence="2" id="KW-0808">Transferase</keyword>
<dbReference type="Gene3D" id="3.40.50.2000">
    <property type="entry name" value="Glycogen Phosphorylase B"/>
    <property type="match status" value="2"/>
</dbReference>
<accession>A0A6B8KC49</accession>
<dbReference type="KEGG" id="mhey:H2LOC_005755"/>
<reference evidence="2 3" key="1">
    <citation type="submission" date="2019-11" db="EMBL/GenBank/DDBJ databases">
        <title>The genome sequence of Methylocystis heyeri.</title>
        <authorList>
            <person name="Oshkin I.Y."/>
            <person name="Miroshnikov K."/>
            <person name="Dedysh S.N."/>
        </authorList>
    </citation>
    <scope>NUCLEOTIDE SEQUENCE [LARGE SCALE GENOMIC DNA]</scope>
    <source>
        <strain evidence="2 3">H2</strain>
    </source>
</reference>
<dbReference type="Proteomes" id="UP000309061">
    <property type="component" value="Chromosome"/>
</dbReference>
<dbReference type="GO" id="GO:0016757">
    <property type="term" value="F:glycosyltransferase activity"/>
    <property type="evidence" value="ECO:0007669"/>
    <property type="project" value="UniProtKB-ARBA"/>
</dbReference>
<evidence type="ECO:0000259" key="1">
    <source>
        <dbReference type="Pfam" id="PF13439"/>
    </source>
</evidence>
<evidence type="ECO:0000313" key="3">
    <source>
        <dbReference type="Proteomes" id="UP000309061"/>
    </source>
</evidence>
<dbReference type="Pfam" id="PF13692">
    <property type="entry name" value="Glyco_trans_1_4"/>
    <property type="match status" value="1"/>
</dbReference>
<proteinExistence type="predicted"/>
<dbReference type="EMBL" id="CP046052">
    <property type="protein sequence ID" value="QGM45237.1"/>
    <property type="molecule type" value="Genomic_DNA"/>
</dbReference>
<keyword evidence="3" id="KW-1185">Reference proteome</keyword>
<dbReference type="Pfam" id="PF13439">
    <property type="entry name" value="Glyco_transf_4"/>
    <property type="match status" value="1"/>
</dbReference>
<organism evidence="2 3">
    <name type="scientific">Methylocystis heyeri</name>
    <dbReference type="NCBI Taxonomy" id="391905"/>
    <lineage>
        <taxon>Bacteria</taxon>
        <taxon>Pseudomonadati</taxon>
        <taxon>Pseudomonadota</taxon>
        <taxon>Alphaproteobacteria</taxon>
        <taxon>Hyphomicrobiales</taxon>
        <taxon>Methylocystaceae</taxon>
        <taxon>Methylocystis</taxon>
    </lineage>
</organism>